<dbReference type="Proteomes" id="UP000034665">
    <property type="component" value="Unassembled WGS sequence"/>
</dbReference>
<dbReference type="InterPro" id="IPR008972">
    <property type="entry name" value="Cupredoxin"/>
</dbReference>
<evidence type="ECO:0000313" key="2">
    <source>
        <dbReference type="EMBL" id="KKR12526.1"/>
    </source>
</evidence>
<dbReference type="Gene3D" id="2.60.40.420">
    <property type="entry name" value="Cupredoxins - blue copper proteins"/>
    <property type="match status" value="1"/>
</dbReference>
<dbReference type="InterPro" id="IPR028096">
    <property type="entry name" value="EfeO_Cupredoxin"/>
</dbReference>
<organism evidence="2 3">
    <name type="scientific">Candidatus Wolfebacteria bacterium GW2011_GWC2_39_22</name>
    <dbReference type="NCBI Taxonomy" id="1619013"/>
    <lineage>
        <taxon>Bacteria</taxon>
        <taxon>Candidatus Wolfeibacteriota</taxon>
    </lineage>
</organism>
<dbReference type="Pfam" id="PF13473">
    <property type="entry name" value="Cupredoxin_1"/>
    <property type="match status" value="1"/>
</dbReference>
<dbReference type="PANTHER" id="PTHR36507">
    <property type="entry name" value="BLL1555 PROTEIN"/>
    <property type="match status" value="1"/>
</dbReference>
<evidence type="ECO:0000259" key="1">
    <source>
        <dbReference type="Pfam" id="PF13473"/>
    </source>
</evidence>
<dbReference type="STRING" id="1619013.UT41_C0001G0070"/>
<name>A0A0G0NI70_9BACT</name>
<reference evidence="2 3" key="1">
    <citation type="journal article" date="2015" name="Nature">
        <title>rRNA introns, odd ribosomes, and small enigmatic genomes across a large radiation of phyla.</title>
        <authorList>
            <person name="Brown C.T."/>
            <person name="Hug L.A."/>
            <person name="Thomas B.C."/>
            <person name="Sharon I."/>
            <person name="Castelle C.J."/>
            <person name="Singh A."/>
            <person name="Wilkins M.J."/>
            <person name="Williams K.H."/>
            <person name="Banfield J.F."/>
        </authorList>
    </citation>
    <scope>NUCLEOTIDE SEQUENCE [LARGE SCALE GENOMIC DNA]</scope>
</reference>
<dbReference type="PANTHER" id="PTHR36507:SF1">
    <property type="entry name" value="BLL1555 PROTEIN"/>
    <property type="match status" value="1"/>
</dbReference>
<gene>
    <name evidence="2" type="ORF">UT41_C0001G0070</name>
</gene>
<dbReference type="InterPro" id="IPR052721">
    <property type="entry name" value="ET_Amicyanin"/>
</dbReference>
<sequence>MKEKYTLMGVILIAMLVVGAVAYRTAYQKNAYPERGEDECFGGCPTGETVDVEGGVAQSTVTYTATGFSPAPLTVKVGGTVMFKNESENPMWVASAPHPAHTDYPEFDAMKAIMPGESYSFTFNKIGTWKYHNHMNATQYGSIVVTE</sequence>
<comment type="caution">
    <text evidence="2">The sequence shown here is derived from an EMBL/GenBank/DDBJ whole genome shotgun (WGS) entry which is preliminary data.</text>
</comment>
<proteinExistence type="predicted"/>
<dbReference type="AlphaFoldDB" id="A0A0G0NI70"/>
<evidence type="ECO:0000313" key="3">
    <source>
        <dbReference type="Proteomes" id="UP000034665"/>
    </source>
</evidence>
<dbReference type="EMBL" id="LBWR01000001">
    <property type="protein sequence ID" value="KKR12526.1"/>
    <property type="molecule type" value="Genomic_DNA"/>
</dbReference>
<feature type="domain" description="EfeO-type cupredoxin-like" evidence="1">
    <location>
        <begin position="58"/>
        <end position="145"/>
    </location>
</feature>
<protein>
    <submittedName>
        <fullName evidence="2">Plastocyanin</fullName>
    </submittedName>
</protein>
<accession>A0A0G0NI70</accession>
<dbReference type="SUPFAM" id="SSF49503">
    <property type="entry name" value="Cupredoxins"/>
    <property type="match status" value="1"/>
</dbReference>